<dbReference type="InParanoid" id="A0A165EHH5"/>
<dbReference type="SUPFAM" id="SSF53474">
    <property type="entry name" value="alpha/beta-Hydrolases"/>
    <property type="match status" value="1"/>
</dbReference>
<name>A0A165EHH5_9BASI</name>
<gene>
    <name evidence="2" type="ORF">CALCODRAFT_485199</name>
</gene>
<dbReference type="STRING" id="1353952.A0A165EHH5"/>
<dbReference type="AlphaFoldDB" id="A0A165EHH5"/>
<evidence type="ECO:0000313" key="2">
    <source>
        <dbReference type="EMBL" id="KZT54878.1"/>
    </source>
</evidence>
<accession>A0A165EHH5</accession>
<dbReference type="EMBL" id="KV424005">
    <property type="protein sequence ID" value="KZT54878.1"/>
    <property type="molecule type" value="Genomic_DNA"/>
</dbReference>
<dbReference type="InterPro" id="IPR029058">
    <property type="entry name" value="AB_hydrolase_fold"/>
</dbReference>
<evidence type="ECO:0000313" key="3">
    <source>
        <dbReference type="Proteomes" id="UP000076842"/>
    </source>
</evidence>
<organism evidence="2 3">
    <name type="scientific">Calocera cornea HHB12733</name>
    <dbReference type="NCBI Taxonomy" id="1353952"/>
    <lineage>
        <taxon>Eukaryota</taxon>
        <taxon>Fungi</taxon>
        <taxon>Dikarya</taxon>
        <taxon>Basidiomycota</taxon>
        <taxon>Agaricomycotina</taxon>
        <taxon>Dacrymycetes</taxon>
        <taxon>Dacrymycetales</taxon>
        <taxon>Dacrymycetaceae</taxon>
        <taxon>Calocera</taxon>
    </lineage>
</organism>
<sequence>MCSDTDRSALLPPGSAVPDTAFFRTWSEELAQESVTGENWARWIGRCRWWNVTAGEVYRGPWTRAEGLRKTKFPVLFFSQDADPVTPLSAAISMSSGFGDSATLVINKGYGHCSYSHPSMCVAKTMRAYFFDGVVPEYGTKCESDPGQLFPQDPGALADHVSAMSAEDREIWDALQTLAASEGGEWF</sequence>
<feature type="domain" description="Peptidase S33 tripeptidyl aminopeptidase-like C-terminal" evidence="1">
    <location>
        <begin position="36"/>
        <end position="142"/>
    </location>
</feature>
<keyword evidence="3" id="KW-1185">Reference proteome</keyword>
<dbReference type="Gene3D" id="3.40.50.1820">
    <property type="entry name" value="alpha/beta hydrolase"/>
    <property type="match status" value="1"/>
</dbReference>
<dbReference type="OrthoDB" id="425534at2759"/>
<reference evidence="2 3" key="1">
    <citation type="journal article" date="2016" name="Mol. Biol. Evol.">
        <title>Comparative Genomics of Early-Diverging Mushroom-Forming Fungi Provides Insights into the Origins of Lignocellulose Decay Capabilities.</title>
        <authorList>
            <person name="Nagy L.G."/>
            <person name="Riley R."/>
            <person name="Tritt A."/>
            <person name="Adam C."/>
            <person name="Daum C."/>
            <person name="Floudas D."/>
            <person name="Sun H."/>
            <person name="Yadav J.S."/>
            <person name="Pangilinan J."/>
            <person name="Larsson K.H."/>
            <person name="Matsuura K."/>
            <person name="Barry K."/>
            <person name="Labutti K."/>
            <person name="Kuo R."/>
            <person name="Ohm R.A."/>
            <person name="Bhattacharya S.S."/>
            <person name="Shirouzu T."/>
            <person name="Yoshinaga Y."/>
            <person name="Martin F.M."/>
            <person name="Grigoriev I.V."/>
            <person name="Hibbett D.S."/>
        </authorList>
    </citation>
    <scope>NUCLEOTIDE SEQUENCE [LARGE SCALE GENOMIC DNA]</scope>
    <source>
        <strain evidence="2 3">HHB12733</strain>
    </source>
</reference>
<protein>
    <recommendedName>
        <fullName evidence="1">Peptidase S33 tripeptidyl aminopeptidase-like C-terminal domain-containing protein</fullName>
    </recommendedName>
</protein>
<dbReference type="Pfam" id="PF08386">
    <property type="entry name" value="Abhydrolase_4"/>
    <property type="match status" value="1"/>
</dbReference>
<dbReference type="Proteomes" id="UP000076842">
    <property type="component" value="Unassembled WGS sequence"/>
</dbReference>
<dbReference type="InterPro" id="IPR013595">
    <property type="entry name" value="Pept_S33_TAP-like_C"/>
</dbReference>
<proteinExistence type="predicted"/>
<evidence type="ECO:0000259" key="1">
    <source>
        <dbReference type="Pfam" id="PF08386"/>
    </source>
</evidence>